<proteinExistence type="predicted"/>
<name>A0A843WDC6_COLES</name>
<reference evidence="2" key="1">
    <citation type="submission" date="2017-07" db="EMBL/GenBank/DDBJ databases">
        <title>Taro Niue Genome Assembly and Annotation.</title>
        <authorList>
            <person name="Atibalentja N."/>
            <person name="Keating K."/>
            <person name="Fields C.J."/>
        </authorList>
    </citation>
    <scope>NUCLEOTIDE SEQUENCE</scope>
    <source>
        <strain evidence="2">Niue_2</strain>
        <tissue evidence="2">Leaf</tissue>
    </source>
</reference>
<feature type="compositionally biased region" description="Low complexity" evidence="1">
    <location>
        <begin position="44"/>
        <end position="63"/>
    </location>
</feature>
<evidence type="ECO:0000313" key="2">
    <source>
        <dbReference type="EMBL" id="MQM02715.1"/>
    </source>
</evidence>
<feature type="compositionally biased region" description="Low complexity" evidence="1">
    <location>
        <begin position="69"/>
        <end position="80"/>
    </location>
</feature>
<dbReference type="EMBL" id="NMUH01002904">
    <property type="protein sequence ID" value="MQM02715.1"/>
    <property type="molecule type" value="Genomic_DNA"/>
</dbReference>
<keyword evidence="3" id="KW-1185">Reference proteome</keyword>
<accession>A0A843WDC6</accession>
<feature type="region of interest" description="Disordered" evidence="1">
    <location>
        <begin position="42"/>
        <end position="221"/>
    </location>
</feature>
<dbReference type="Proteomes" id="UP000652761">
    <property type="component" value="Unassembled WGS sequence"/>
</dbReference>
<comment type="caution">
    <text evidence="2">The sequence shown here is derived from an EMBL/GenBank/DDBJ whole genome shotgun (WGS) entry which is preliminary data.</text>
</comment>
<sequence length="221" mass="23693">MVMMEAAEKEAALPLPLTTFSAPFAAPSLHWPAKKRLRCFSPDAPSASSSIRFSPSRSPLRRISPPHDSASCSKCIAASSETPPPPQQQQDAPSRAPGSPLPPRSSTPSDRARVMIRLRKARREGCPRDEDWEPPPSPPTNLSSARGGEGEATGRTLRSSSRLAGEEEEKTEKRKGEGRALSVEPSNPKEGQNCSKTPLLLSGDLVVAAEPPKGNRSSEAR</sequence>
<protein>
    <submittedName>
        <fullName evidence="2">Uncharacterized protein</fullName>
    </submittedName>
</protein>
<organism evidence="2 3">
    <name type="scientific">Colocasia esculenta</name>
    <name type="common">Wild taro</name>
    <name type="synonym">Arum esculentum</name>
    <dbReference type="NCBI Taxonomy" id="4460"/>
    <lineage>
        <taxon>Eukaryota</taxon>
        <taxon>Viridiplantae</taxon>
        <taxon>Streptophyta</taxon>
        <taxon>Embryophyta</taxon>
        <taxon>Tracheophyta</taxon>
        <taxon>Spermatophyta</taxon>
        <taxon>Magnoliopsida</taxon>
        <taxon>Liliopsida</taxon>
        <taxon>Araceae</taxon>
        <taxon>Aroideae</taxon>
        <taxon>Colocasieae</taxon>
        <taxon>Colocasia</taxon>
    </lineage>
</organism>
<dbReference type="AlphaFoldDB" id="A0A843WDC6"/>
<gene>
    <name evidence="2" type="ORF">Taro_035486</name>
</gene>
<evidence type="ECO:0000313" key="3">
    <source>
        <dbReference type="Proteomes" id="UP000652761"/>
    </source>
</evidence>
<evidence type="ECO:0000256" key="1">
    <source>
        <dbReference type="SAM" id="MobiDB-lite"/>
    </source>
</evidence>